<proteinExistence type="predicted"/>
<dbReference type="InterPro" id="IPR045499">
    <property type="entry name" value="DUF6492"/>
</dbReference>
<protein>
    <recommendedName>
        <fullName evidence="2">Glycosyltransferase</fullName>
    </recommendedName>
</protein>
<sequence>MVIIDIIIPTCKKDLETLEIVIKNAKKYITDVNNIYVISDEKYTDNAIHIPETLFPFTINDIKSIITFENRAGWYYQQLLKLYAYKVIPNISENILILDSETIFYKPISFITEDNKYALYCISTEKHRPYYIHMNKLLPGLNEIHHEFSGIVHHMLFQKDILDSLFNDVEKHWNLPLWKAMLINVDPNWYNNSGMSEYEIYFCYIHTFFKDRARIRPLKWDISSEILENSDYDFLTAHAHIRYK</sequence>
<dbReference type="EMBL" id="MN740977">
    <property type="protein sequence ID" value="QHU21024.1"/>
    <property type="molecule type" value="Genomic_DNA"/>
</dbReference>
<dbReference type="Pfam" id="PF20102">
    <property type="entry name" value="DUF6492"/>
    <property type="match status" value="1"/>
</dbReference>
<evidence type="ECO:0000313" key="1">
    <source>
        <dbReference type="EMBL" id="QHU21024.1"/>
    </source>
</evidence>
<reference evidence="1" key="1">
    <citation type="journal article" date="2020" name="Nature">
        <title>Giant virus diversity and host interactions through global metagenomics.</title>
        <authorList>
            <person name="Schulz F."/>
            <person name="Roux S."/>
            <person name="Paez-Espino D."/>
            <person name="Jungbluth S."/>
            <person name="Walsh D.A."/>
            <person name="Denef V.J."/>
            <person name="McMahon K.D."/>
            <person name="Konstantinidis K.T."/>
            <person name="Eloe-Fadrosh E.A."/>
            <person name="Kyrpides N.C."/>
            <person name="Woyke T."/>
        </authorList>
    </citation>
    <scope>NUCLEOTIDE SEQUENCE</scope>
    <source>
        <strain evidence="1">GVMAG-S-3300013094-100</strain>
    </source>
</reference>
<accession>A0A6C0KX08</accession>
<dbReference type="AlphaFoldDB" id="A0A6C0KX08"/>
<name>A0A6C0KX08_9ZZZZ</name>
<organism evidence="1">
    <name type="scientific">viral metagenome</name>
    <dbReference type="NCBI Taxonomy" id="1070528"/>
    <lineage>
        <taxon>unclassified sequences</taxon>
        <taxon>metagenomes</taxon>
        <taxon>organismal metagenomes</taxon>
    </lineage>
</organism>
<evidence type="ECO:0008006" key="2">
    <source>
        <dbReference type="Google" id="ProtNLM"/>
    </source>
</evidence>